<dbReference type="AlphaFoldDB" id="G4RLX6"/>
<dbReference type="GO" id="GO:0022857">
    <property type="term" value="F:transmembrane transporter activity"/>
    <property type="evidence" value="ECO:0007669"/>
    <property type="project" value="InterPro"/>
</dbReference>
<feature type="transmembrane region" description="Helical" evidence="1">
    <location>
        <begin position="282"/>
        <end position="303"/>
    </location>
</feature>
<dbReference type="InterPro" id="IPR036259">
    <property type="entry name" value="MFS_trans_sf"/>
</dbReference>
<reference evidence="3 4" key="1">
    <citation type="journal article" date="2011" name="PLoS ONE">
        <title>The complete genome sequence of Thermoproteus tenax: a physiologically versatile member of the Crenarchaeota.</title>
        <authorList>
            <person name="Siebers B."/>
            <person name="Zaparty M."/>
            <person name="Raddatz G."/>
            <person name="Tjaden B."/>
            <person name="Albers S.V."/>
            <person name="Bell S.D."/>
            <person name="Blombach F."/>
            <person name="Kletzin A."/>
            <person name="Kyrpides N."/>
            <person name="Lanz C."/>
            <person name="Plagens A."/>
            <person name="Rampp M."/>
            <person name="Rosinus A."/>
            <person name="von Jan M."/>
            <person name="Makarova K.S."/>
            <person name="Klenk H.P."/>
            <person name="Schuster S.C."/>
            <person name="Hensel R."/>
        </authorList>
    </citation>
    <scope>NUCLEOTIDE SEQUENCE [LARGE SCALE GENOMIC DNA]</scope>
    <source>
        <strain evidence="4">ATCC 35583 / DSM 2078 / JCM 9277 / NBRC 100435 / Kra 1</strain>
    </source>
</reference>
<dbReference type="Gene3D" id="1.20.1250.20">
    <property type="entry name" value="MFS general substrate transporter like domains"/>
    <property type="match status" value="2"/>
</dbReference>
<feature type="transmembrane region" description="Helical" evidence="1">
    <location>
        <begin position="73"/>
        <end position="92"/>
    </location>
</feature>
<feature type="domain" description="Major facilitator superfamily (MFS) profile" evidence="2">
    <location>
        <begin position="4"/>
        <end position="364"/>
    </location>
</feature>
<evidence type="ECO:0000313" key="4">
    <source>
        <dbReference type="Proteomes" id="UP000002654"/>
    </source>
</evidence>
<evidence type="ECO:0000256" key="1">
    <source>
        <dbReference type="SAM" id="Phobius"/>
    </source>
</evidence>
<sequence>MPPRAWYLAAGFVIMCFNSLYQYTWNLLAPMIGRAMGLGVLAEAVGFTIYVIVSTVAQPAGGALADLRGPRGVGALSAVLSALGFIGAALAPGPALLYLAWGLGSAGEGVLYGIAFNLAVKWYQDKLGLATGLVSLGFGLGSAVANPLIASVGNYREATLAIGVVELLVLVPLSLLVDYPRGLSGVSPRRALLDARFWTLYASYALGAVPLLSLASSLHLLVGGGELVLLASLYPLLVGAARPLLGALADKWGPLKAIYLALAVSAAGTLAMLAGLDIVGVIAVGLTGGAIIILYLNLSSRIFGPKYATANNGLLYTAKAVGGTLGSAAFGYVYALGGARASLLFAAASALAAMAILAAQRGLERPLPRDPQL</sequence>
<accession>G4RLX6</accession>
<feature type="transmembrane region" description="Helical" evidence="1">
    <location>
        <begin position="127"/>
        <end position="152"/>
    </location>
</feature>
<dbReference type="PROSITE" id="PS50850">
    <property type="entry name" value="MFS"/>
    <property type="match status" value="1"/>
</dbReference>
<dbReference type="STRING" id="768679.TTX_1957"/>
<keyword evidence="1" id="KW-0812">Transmembrane</keyword>
<dbReference type="SUPFAM" id="SSF103473">
    <property type="entry name" value="MFS general substrate transporter"/>
    <property type="match status" value="1"/>
</dbReference>
<keyword evidence="1" id="KW-1133">Transmembrane helix</keyword>
<dbReference type="eggNOG" id="arCOG00147">
    <property type="taxonomic scope" value="Archaea"/>
</dbReference>
<evidence type="ECO:0000313" key="3">
    <source>
        <dbReference type="EMBL" id="CCC82571.1"/>
    </source>
</evidence>
<dbReference type="InterPro" id="IPR011701">
    <property type="entry name" value="MFS"/>
</dbReference>
<organism evidence="3 4">
    <name type="scientific">Thermoproteus tenax (strain ATCC 35583 / DSM 2078 / JCM 9277 / NBRC 100435 / Kra 1)</name>
    <dbReference type="NCBI Taxonomy" id="768679"/>
    <lineage>
        <taxon>Archaea</taxon>
        <taxon>Thermoproteota</taxon>
        <taxon>Thermoprotei</taxon>
        <taxon>Thermoproteales</taxon>
        <taxon>Thermoproteaceae</taxon>
        <taxon>Thermoproteus</taxon>
    </lineage>
</organism>
<protein>
    <submittedName>
        <fullName evidence="3">Permease, major facilitator superfamily</fullName>
    </submittedName>
</protein>
<dbReference type="Proteomes" id="UP000002654">
    <property type="component" value="Chromosome"/>
</dbReference>
<feature type="transmembrane region" description="Helical" evidence="1">
    <location>
        <begin position="7"/>
        <end position="25"/>
    </location>
</feature>
<dbReference type="InterPro" id="IPR004741">
    <property type="entry name" value="Oxa_For_antiport_fam_transptr"/>
</dbReference>
<dbReference type="NCBIfam" id="TIGR00890">
    <property type="entry name" value="2A0111"/>
    <property type="match status" value="1"/>
</dbReference>
<feature type="transmembrane region" description="Helical" evidence="1">
    <location>
        <begin position="98"/>
        <end position="120"/>
    </location>
</feature>
<feature type="transmembrane region" description="Helical" evidence="1">
    <location>
        <begin position="227"/>
        <end position="245"/>
    </location>
</feature>
<dbReference type="KEGG" id="ttn:TTX_1957"/>
<dbReference type="OrthoDB" id="359492at2157"/>
<proteinExistence type="predicted"/>
<name>G4RLX6_THETK</name>
<dbReference type="RefSeq" id="WP_014127824.1">
    <property type="nucleotide sequence ID" value="NC_016070.1"/>
</dbReference>
<feature type="transmembrane region" description="Helical" evidence="1">
    <location>
        <begin position="315"/>
        <end position="335"/>
    </location>
</feature>
<feature type="transmembrane region" description="Helical" evidence="1">
    <location>
        <begin position="341"/>
        <end position="359"/>
    </location>
</feature>
<dbReference type="PANTHER" id="PTHR11360">
    <property type="entry name" value="MONOCARBOXYLATE TRANSPORTER"/>
    <property type="match status" value="1"/>
</dbReference>
<gene>
    <name evidence="3" type="primary">oxlT</name>
    <name evidence="3" type="ordered locus">TTX_1957</name>
</gene>
<dbReference type="PATRIC" id="fig|768679.9.peg.1980"/>
<dbReference type="GO" id="GO:0016020">
    <property type="term" value="C:membrane"/>
    <property type="evidence" value="ECO:0007669"/>
    <property type="project" value="InterPro"/>
</dbReference>
<dbReference type="Pfam" id="PF07690">
    <property type="entry name" value="MFS_1"/>
    <property type="match status" value="1"/>
</dbReference>
<feature type="transmembrane region" description="Helical" evidence="1">
    <location>
        <begin position="257"/>
        <end position="276"/>
    </location>
</feature>
<keyword evidence="4" id="KW-1185">Reference proteome</keyword>
<dbReference type="PANTHER" id="PTHR11360:SF304">
    <property type="entry name" value="MFS DOMAIN-CONTAINING PROTEIN"/>
    <property type="match status" value="1"/>
</dbReference>
<dbReference type="PaxDb" id="768679-TTX_1957"/>
<evidence type="ECO:0000259" key="2">
    <source>
        <dbReference type="PROSITE" id="PS50850"/>
    </source>
</evidence>
<dbReference type="EMBL" id="FN869859">
    <property type="protein sequence ID" value="CCC82571.1"/>
    <property type="molecule type" value="Genomic_DNA"/>
</dbReference>
<keyword evidence="1" id="KW-0472">Membrane</keyword>
<feature type="transmembrane region" description="Helical" evidence="1">
    <location>
        <begin position="158"/>
        <end position="177"/>
    </location>
</feature>
<dbReference type="SMR" id="G4RLX6"/>
<dbReference type="InterPro" id="IPR020846">
    <property type="entry name" value="MFS_dom"/>
</dbReference>
<dbReference type="GeneID" id="11262843"/>
<feature type="transmembrane region" description="Helical" evidence="1">
    <location>
        <begin position="198"/>
        <end position="221"/>
    </location>
</feature>
<dbReference type="HOGENOM" id="CLU_745192_0_0_2"/>
<dbReference type="CDD" id="cd17353">
    <property type="entry name" value="MFS_OFA_like"/>
    <property type="match status" value="1"/>
</dbReference>
<dbReference type="InterPro" id="IPR050327">
    <property type="entry name" value="Proton-linked_MCT"/>
</dbReference>